<dbReference type="AlphaFoldDB" id="A0A3N7EDY1"/>
<reference evidence="1 2" key="1">
    <citation type="journal article" date="2006" name="Science">
        <title>The genome of black cottonwood, Populus trichocarpa (Torr. &amp; Gray).</title>
        <authorList>
            <person name="Tuskan G.A."/>
            <person name="Difazio S."/>
            <person name="Jansson S."/>
            <person name="Bohlmann J."/>
            <person name="Grigoriev I."/>
            <person name="Hellsten U."/>
            <person name="Putnam N."/>
            <person name="Ralph S."/>
            <person name="Rombauts S."/>
            <person name="Salamov A."/>
            <person name="Schein J."/>
            <person name="Sterck L."/>
            <person name="Aerts A."/>
            <person name="Bhalerao R.R."/>
            <person name="Bhalerao R.P."/>
            <person name="Blaudez D."/>
            <person name="Boerjan W."/>
            <person name="Brun A."/>
            <person name="Brunner A."/>
            <person name="Busov V."/>
            <person name="Campbell M."/>
            <person name="Carlson J."/>
            <person name="Chalot M."/>
            <person name="Chapman J."/>
            <person name="Chen G.L."/>
            <person name="Cooper D."/>
            <person name="Coutinho P.M."/>
            <person name="Couturier J."/>
            <person name="Covert S."/>
            <person name="Cronk Q."/>
            <person name="Cunningham R."/>
            <person name="Davis J."/>
            <person name="Degroeve S."/>
            <person name="Dejardin A."/>
            <person name="Depamphilis C."/>
            <person name="Detter J."/>
            <person name="Dirks B."/>
            <person name="Dubchak I."/>
            <person name="Duplessis S."/>
            <person name="Ehlting J."/>
            <person name="Ellis B."/>
            <person name="Gendler K."/>
            <person name="Goodstein D."/>
            <person name="Gribskov M."/>
            <person name="Grimwood J."/>
            <person name="Groover A."/>
            <person name="Gunter L."/>
            <person name="Hamberger B."/>
            <person name="Heinze B."/>
            <person name="Helariutta Y."/>
            <person name="Henrissat B."/>
            <person name="Holligan D."/>
            <person name="Holt R."/>
            <person name="Huang W."/>
            <person name="Islam-Faridi N."/>
            <person name="Jones S."/>
            <person name="Jones-Rhoades M."/>
            <person name="Jorgensen R."/>
            <person name="Joshi C."/>
            <person name="Kangasjarvi J."/>
            <person name="Karlsson J."/>
            <person name="Kelleher C."/>
            <person name="Kirkpatrick R."/>
            <person name="Kirst M."/>
            <person name="Kohler A."/>
            <person name="Kalluri U."/>
            <person name="Larimer F."/>
            <person name="Leebens-Mack J."/>
            <person name="Leple J.C."/>
            <person name="Locascio P."/>
            <person name="Lou Y."/>
            <person name="Lucas S."/>
            <person name="Martin F."/>
            <person name="Montanini B."/>
            <person name="Napoli C."/>
            <person name="Nelson D.R."/>
            <person name="Nelson C."/>
            <person name="Nieminen K."/>
            <person name="Nilsson O."/>
            <person name="Pereda V."/>
            <person name="Peter G."/>
            <person name="Philippe R."/>
            <person name="Pilate G."/>
            <person name="Poliakov A."/>
            <person name="Razumovskaya J."/>
            <person name="Richardson P."/>
            <person name="Rinaldi C."/>
            <person name="Ritland K."/>
            <person name="Rouze P."/>
            <person name="Ryaboy D."/>
            <person name="Schmutz J."/>
            <person name="Schrader J."/>
            <person name="Segerman B."/>
            <person name="Shin H."/>
            <person name="Siddiqui A."/>
            <person name="Sterky F."/>
            <person name="Terry A."/>
            <person name="Tsai C.J."/>
            <person name="Uberbacher E."/>
            <person name="Unneberg P."/>
            <person name="Vahala J."/>
            <person name="Wall K."/>
            <person name="Wessler S."/>
            <person name="Yang G."/>
            <person name="Yin T."/>
            <person name="Douglas C."/>
            <person name="Marra M."/>
            <person name="Sandberg G."/>
            <person name="Van de Peer Y."/>
            <person name="Rokhsar D."/>
        </authorList>
    </citation>
    <scope>NUCLEOTIDE SEQUENCE [LARGE SCALE GENOMIC DNA]</scope>
    <source>
        <strain evidence="2">cv. Nisqually</strain>
    </source>
</reference>
<name>A0A3N7EDY1_POPTR</name>
<evidence type="ECO:0008006" key="3">
    <source>
        <dbReference type="Google" id="ProtNLM"/>
    </source>
</evidence>
<gene>
    <name evidence="1" type="ORF">POPTR_001G363160</name>
</gene>
<keyword evidence="2" id="KW-1185">Reference proteome</keyword>
<dbReference type="Proteomes" id="UP000006729">
    <property type="component" value="Chromosome 1"/>
</dbReference>
<dbReference type="GO" id="GO:0006952">
    <property type="term" value="P:defense response"/>
    <property type="evidence" value="ECO:0007669"/>
    <property type="project" value="InterPro"/>
</dbReference>
<accession>A0A3N7EDY1</accession>
<evidence type="ECO:0000313" key="2">
    <source>
        <dbReference type="Proteomes" id="UP000006729"/>
    </source>
</evidence>
<dbReference type="EMBL" id="CM009290">
    <property type="protein sequence ID" value="RQO85786.1"/>
    <property type="molecule type" value="Genomic_DNA"/>
</dbReference>
<dbReference type="InterPro" id="IPR044974">
    <property type="entry name" value="Disease_R_plants"/>
</dbReference>
<evidence type="ECO:0000313" key="1">
    <source>
        <dbReference type="EMBL" id="RQO85786.1"/>
    </source>
</evidence>
<dbReference type="SUPFAM" id="SSF52540">
    <property type="entry name" value="P-loop containing nucleoside triphosphate hydrolases"/>
    <property type="match status" value="1"/>
</dbReference>
<organism evidence="1 2">
    <name type="scientific">Populus trichocarpa</name>
    <name type="common">Western balsam poplar</name>
    <name type="synonym">Populus balsamifera subsp. trichocarpa</name>
    <dbReference type="NCBI Taxonomy" id="3694"/>
    <lineage>
        <taxon>Eukaryota</taxon>
        <taxon>Viridiplantae</taxon>
        <taxon>Streptophyta</taxon>
        <taxon>Embryophyta</taxon>
        <taxon>Tracheophyta</taxon>
        <taxon>Spermatophyta</taxon>
        <taxon>Magnoliopsida</taxon>
        <taxon>eudicotyledons</taxon>
        <taxon>Gunneridae</taxon>
        <taxon>Pentapetalae</taxon>
        <taxon>rosids</taxon>
        <taxon>fabids</taxon>
        <taxon>Malpighiales</taxon>
        <taxon>Salicaceae</taxon>
        <taxon>Saliceae</taxon>
        <taxon>Populus</taxon>
    </lineage>
</organism>
<dbReference type="InterPro" id="IPR027417">
    <property type="entry name" value="P-loop_NTPase"/>
</dbReference>
<dbReference type="InParanoid" id="A0A3N7EDY1"/>
<dbReference type="PANTHER" id="PTHR11017:SF305">
    <property type="entry name" value="TMV RESISTANCE PROTEIN N-LIKE"/>
    <property type="match status" value="1"/>
</dbReference>
<proteinExistence type="predicted"/>
<sequence>MERVNGWRNALKEVADLAGMVLGDGYEAWFVQSFVEVVSKNLDPKIFHVPLHFIGRDALVQDINSWLQDGSHGAAIALLYEIGGVGKTAIGKSVFNKNSYKFDGKSFLSNFRSKDMFAYRDNFFPTS</sequence>
<dbReference type="PANTHER" id="PTHR11017">
    <property type="entry name" value="LEUCINE-RICH REPEAT-CONTAINING PROTEIN"/>
    <property type="match status" value="1"/>
</dbReference>
<dbReference type="Gene3D" id="3.40.50.300">
    <property type="entry name" value="P-loop containing nucleotide triphosphate hydrolases"/>
    <property type="match status" value="1"/>
</dbReference>
<protein>
    <recommendedName>
        <fullName evidence="3">NB-ARC domain-containing protein</fullName>
    </recommendedName>
</protein>